<dbReference type="EMBL" id="JAHLFU010000082">
    <property type="protein sequence ID" value="MBU3853011.1"/>
    <property type="molecule type" value="Genomic_DNA"/>
</dbReference>
<accession>A0A9E2P1E4</accession>
<reference evidence="2" key="2">
    <citation type="submission" date="2021-04" db="EMBL/GenBank/DDBJ databases">
        <authorList>
            <person name="Gilroy R."/>
        </authorList>
    </citation>
    <scope>NUCLEOTIDE SEQUENCE</scope>
    <source>
        <strain evidence="2">G3-2149</strain>
    </source>
</reference>
<dbReference type="Pfam" id="PF13480">
    <property type="entry name" value="Acetyltransf_6"/>
    <property type="match status" value="1"/>
</dbReference>
<sequence>MKIIRYTEDKKAEWDRFVDQSKNGTFLLKRGYMDYHADRFQDCSFLFYNDDDELVALLPANRKDDVLYSHQGLTYGGFMMSLKTRAHEPMLWFEALTEELKKESIKKLVYKPVPHIYHRYPAEEDLYALFRMGATLSVRNLATVIDMQHPIAASRMKRARKRARKGRLTVRECDDVNLFWEIIERDRMERHQVHPVHRASELELLKKNFPENIRFFIVCQDETDILAGGVIFHTGQVLHLQYAAATEYGKEIYATDVLYDELIHHIFPEAAYFDFGTSNERQGTFLNVGMTEHKEEFGGRSVVYDTYEIEIK</sequence>
<evidence type="ECO:0000313" key="2">
    <source>
        <dbReference type="EMBL" id="MBU3853011.1"/>
    </source>
</evidence>
<dbReference type="PANTHER" id="PTHR36174:SF1">
    <property type="entry name" value="LIPID II:GLYCINE GLYCYLTRANSFERASE"/>
    <property type="match status" value="1"/>
</dbReference>
<reference evidence="2" key="1">
    <citation type="journal article" date="2021" name="PeerJ">
        <title>Extensive microbial diversity within the chicken gut microbiome revealed by metagenomics and culture.</title>
        <authorList>
            <person name="Gilroy R."/>
            <person name="Ravi A."/>
            <person name="Getino M."/>
            <person name="Pursley I."/>
            <person name="Horton D.L."/>
            <person name="Alikhan N.F."/>
            <person name="Baker D."/>
            <person name="Gharbi K."/>
            <person name="Hall N."/>
            <person name="Watson M."/>
            <person name="Adriaenssens E.M."/>
            <person name="Foster-Nyarko E."/>
            <person name="Jarju S."/>
            <person name="Secka A."/>
            <person name="Antonio M."/>
            <person name="Oren A."/>
            <person name="Chaudhuri R.R."/>
            <person name="La Ragione R."/>
            <person name="Hildebrand F."/>
            <person name="Pallen M.J."/>
        </authorList>
    </citation>
    <scope>NUCLEOTIDE SEQUENCE</scope>
    <source>
        <strain evidence="2">G3-2149</strain>
    </source>
</reference>
<evidence type="ECO:0000313" key="3">
    <source>
        <dbReference type="Proteomes" id="UP000823865"/>
    </source>
</evidence>
<dbReference type="InterPro" id="IPR016181">
    <property type="entry name" value="Acyl_CoA_acyltransferase"/>
</dbReference>
<gene>
    <name evidence="2" type="ORF">H9789_04200</name>
</gene>
<organism evidence="2 3">
    <name type="scientific">Candidatus Paraprevotella stercoravium</name>
    <dbReference type="NCBI Taxonomy" id="2838725"/>
    <lineage>
        <taxon>Bacteria</taxon>
        <taxon>Pseudomonadati</taxon>
        <taxon>Bacteroidota</taxon>
        <taxon>Bacteroidia</taxon>
        <taxon>Bacteroidales</taxon>
        <taxon>Prevotellaceae</taxon>
        <taxon>Paraprevotella</taxon>
    </lineage>
</organism>
<evidence type="ECO:0000259" key="1">
    <source>
        <dbReference type="Pfam" id="PF13480"/>
    </source>
</evidence>
<feature type="domain" description="BioF2-like acetyltransferase" evidence="1">
    <location>
        <begin position="155"/>
        <end position="281"/>
    </location>
</feature>
<dbReference type="Gene3D" id="3.40.630.30">
    <property type="match status" value="1"/>
</dbReference>
<dbReference type="AlphaFoldDB" id="A0A9E2P1E4"/>
<proteinExistence type="predicted"/>
<protein>
    <submittedName>
        <fullName evidence="2">DUF3124 domain-containing protein</fullName>
    </submittedName>
</protein>
<name>A0A9E2P1E4_9BACT</name>
<comment type="caution">
    <text evidence="2">The sequence shown here is derived from an EMBL/GenBank/DDBJ whole genome shotgun (WGS) entry which is preliminary data.</text>
</comment>
<dbReference type="InterPro" id="IPR050644">
    <property type="entry name" value="PG_Glycine_Bridge_Synth"/>
</dbReference>
<dbReference type="InterPro" id="IPR038740">
    <property type="entry name" value="BioF2-like_GNAT_dom"/>
</dbReference>
<dbReference type="Proteomes" id="UP000823865">
    <property type="component" value="Unassembled WGS sequence"/>
</dbReference>
<dbReference type="SUPFAM" id="SSF55729">
    <property type="entry name" value="Acyl-CoA N-acyltransferases (Nat)"/>
    <property type="match status" value="2"/>
</dbReference>
<dbReference type="PANTHER" id="PTHR36174">
    <property type="entry name" value="LIPID II:GLYCINE GLYCYLTRANSFERASE"/>
    <property type="match status" value="1"/>
</dbReference>